<evidence type="ECO:0000313" key="2">
    <source>
        <dbReference type="EMBL" id="KAI1696451.1"/>
    </source>
</evidence>
<proteinExistence type="predicted"/>
<gene>
    <name evidence="2" type="ORF">DdX_19039</name>
</gene>
<accession>A0AAD4ML63</accession>
<protein>
    <submittedName>
        <fullName evidence="2">Uncharacterized protein</fullName>
    </submittedName>
</protein>
<dbReference type="Proteomes" id="UP001201812">
    <property type="component" value="Unassembled WGS sequence"/>
</dbReference>
<feature type="transmembrane region" description="Helical" evidence="1">
    <location>
        <begin position="87"/>
        <end position="114"/>
    </location>
</feature>
<comment type="caution">
    <text evidence="2">The sequence shown here is derived from an EMBL/GenBank/DDBJ whole genome shotgun (WGS) entry which is preliminary data.</text>
</comment>
<feature type="transmembrane region" description="Helical" evidence="1">
    <location>
        <begin position="134"/>
        <end position="157"/>
    </location>
</feature>
<sequence>MASYKKSDLSKALRSHCLIWDIEDVASTISFFIVLISVSVIIVTCKAGVYSFLPILMIVCGIANILASFACFAGLLSGIEYFYFGPLVVFGIYTFLTLLYAILLLIVLALGANAQEEVMTSLGMSDGVIDVSTQSLTVVLFFFFLVTLVCLLADVIWMSILHHAYEKSSDKNREDFSSRASIGYQSSSVYSRSNFAADNAASRSQTPIASSVQQV</sequence>
<keyword evidence="3" id="KW-1185">Reference proteome</keyword>
<keyword evidence="1" id="KW-1133">Transmembrane helix</keyword>
<reference evidence="2" key="1">
    <citation type="submission" date="2022-01" db="EMBL/GenBank/DDBJ databases">
        <title>Genome Sequence Resource for Two Populations of Ditylenchus destructor, the Migratory Endoparasitic Phytonematode.</title>
        <authorList>
            <person name="Zhang H."/>
            <person name="Lin R."/>
            <person name="Xie B."/>
        </authorList>
    </citation>
    <scope>NUCLEOTIDE SEQUENCE</scope>
    <source>
        <strain evidence="2">BazhouSP</strain>
    </source>
</reference>
<feature type="transmembrane region" description="Helical" evidence="1">
    <location>
        <begin position="49"/>
        <end position="75"/>
    </location>
</feature>
<evidence type="ECO:0000313" key="3">
    <source>
        <dbReference type="Proteomes" id="UP001201812"/>
    </source>
</evidence>
<dbReference type="AlphaFoldDB" id="A0AAD4ML63"/>
<name>A0AAD4ML63_9BILA</name>
<evidence type="ECO:0000256" key="1">
    <source>
        <dbReference type="SAM" id="Phobius"/>
    </source>
</evidence>
<keyword evidence="1" id="KW-0472">Membrane</keyword>
<keyword evidence="1" id="KW-0812">Transmembrane</keyword>
<dbReference type="EMBL" id="JAKKPZ010000327">
    <property type="protein sequence ID" value="KAI1696451.1"/>
    <property type="molecule type" value="Genomic_DNA"/>
</dbReference>
<organism evidence="2 3">
    <name type="scientific">Ditylenchus destructor</name>
    <dbReference type="NCBI Taxonomy" id="166010"/>
    <lineage>
        <taxon>Eukaryota</taxon>
        <taxon>Metazoa</taxon>
        <taxon>Ecdysozoa</taxon>
        <taxon>Nematoda</taxon>
        <taxon>Chromadorea</taxon>
        <taxon>Rhabditida</taxon>
        <taxon>Tylenchina</taxon>
        <taxon>Tylenchomorpha</taxon>
        <taxon>Sphaerularioidea</taxon>
        <taxon>Anguinidae</taxon>
        <taxon>Anguininae</taxon>
        <taxon>Ditylenchus</taxon>
    </lineage>
</organism>
<feature type="transmembrane region" description="Helical" evidence="1">
    <location>
        <begin position="21"/>
        <end position="43"/>
    </location>
</feature>